<dbReference type="PANTHER" id="PTHR34365">
    <property type="entry name" value="ENOLASE (DUF1399)"/>
    <property type="match status" value="1"/>
</dbReference>
<dbReference type="KEGG" id="smo:SELMODRAFT_431328"/>
<dbReference type="SUPFAM" id="SSF49562">
    <property type="entry name" value="C2 domain (Calcium/lipid-binding domain, CaLB)"/>
    <property type="match status" value="1"/>
</dbReference>
<dbReference type="AlphaFoldDB" id="D8TC87"/>
<dbReference type="InterPro" id="IPR057458">
    <property type="entry name" value="GRDP_C2"/>
</dbReference>
<evidence type="ECO:0000259" key="1">
    <source>
        <dbReference type="PROSITE" id="PS50004"/>
    </source>
</evidence>
<dbReference type="STRING" id="88036.D8TC87"/>
<sequence>MAESEAQRSAWESAQRLKISVDLVDAAKEELEFLALVDRIPRLYEGEALNQAIHRYTSFWLPFAAAYDQNDGAKLPLVPPLDCAWVWHCHRLSPVRYAQDCKALFGKIVDAPLASPQSKDAATIETQKLWSARFPDEPFNLDVNYKSSHSSSIPEEEGRKKLAQYLEGAVRLAVLSARNVPAEKSSSTFVSLSTFANFLTQTPEVATASPNPQWDKLWQLECDAAAGGLVLELRQRRKGFLGLSKGSKLLGALTITWKMILETSTLSLHGWFPLFTPDGVTTDKVPSLRVEVSVTPPVRAPYVMKVTKPELRGEKHLAKVLDHTNKDVFHAHTSFSSGVRSITVAATHNAGHKLVLLAVAETPNLWQWSLDGDCTIVIGRNAEYEVHFGACGDGCPVTLLAGRKLQFALAGTKDVNEGFVTLTRYLPEAPNGKATALFNWKTGYMEVTVEENTMLVAALLCATATSMACLSLGNQKPVTKSLTSRSYRVPDVGVAAMGTAEVKQDQDHHTILKEELVDPGVEVPVAVDHRFQKPVLMTPKEELVDLAVEVAVAAVVAVDHHFQRMTPREELVDPGVEAAVAAVVAVDHHFQRMTPREELVDPDVEVAVAAVVAVDHHFQTPELMTPKEELVDPAAVVAVDPQFSKPRITTSLDLRFRMDHDQHIQMQTGSSGRSCKFLATVRGCSYFSVATVHGLLL</sequence>
<dbReference type="PANTHER" id="PTHR34365:SF2">
    <property type="entry name" value="ENOLASE (DUF1399)"/>
    <property type="match status" value="1"/>
</dbReference>
<dbReference type="PROSITE" id="PS50004">
    <property type="entry name" value="C2"/>
    <property type="match status" value="1"/>
</dbReference>
<dbReference type="HOGENOM" id="CLU_408507_0_0_1"/>
<evidence type="ECO:0000313" key="2">
    <source>
        <dbReference type="EMBL" id="EFJ05719.1"/>
    </source>
</evidence>
<dbReference type="EMBL" id="GL377715">
    <property type="protein sequence ID" value="EFJ05719.1"/>
    <property type="molecule type" value="Genomic_DNA"/>
</dbReference>
<dbReference type="InterPro" id="IPR009836">
    <property type="entry name" value="GRDP-like"/>
</dbReference>
<dbReference type="Pfam" id="PF25335">
    <property type="entry name" value="GRDP_C"/>
    <property type="match status" value="1"/>
</dbReference>
<protein>
    <recommendedName>
        <fullName evidence="1">C2 domain-containing protein</fullName>
    </recommendedName>
</protein>
<organism evidence="3">
    <name type="scientific">Selaginella moellendorffii</name>
    <name type="common">Spikemoss</name>
    <dbReference type="NCBI Taxonomy" id="88036"/>
    <lineage>
        <taxon>Eukaryota</taxon>
        <taxon>Viridiplantae</taxon>
        <taxon>Streptophyta</taxon>
        <taxon>Embryophyta</taxon>
        <taxon>Tracheophyta</taxon>
        <taxon>Lycopodiopsida</taxon>
        <taxon>Selaginellales</taxon>
        <taxon>Selaginellaceae</taxon>
        <taxon>Selaginella</taxon>
    </lineage>
</organism>
<dbReference type="eggNOG" id="ENOG502QRQZ">
    <property type="taxonomic scope" value="Eukaryota"/>
</dbReference>
<evidence type="ECO:0000313" key="3">
    <source>
        <dbReference type="Proteomes" id="UP000001514"/>
    </source>
</evidence>
<name>D8TC87_SELML</name>
<dbReference type="InterPro" id="IPR035892">
    <property type="entry name" value="C2_domain_sf"/>
</dbReference>
<accession>D8TC87</accession>
<dbReference type="Gene3D" id="2.60.40.150">
    <property type="entry name" value="C2 domain"/>
    <property type="match status" value="1"/>
</dbReference>
<reference evidence="2 3" key="1">
    <citation type="journal article" date="2011" name="Science">
        <title>The Selaginella genome identifies genetic changes associated with the evolution of vascular plants.</title>
        <authorList>
            <person name="Banks J.A."/>
            <person name="Nishiyama T."/>
            <person name="Hasebe M."/>
            <person name="Bowman J.L."/>
            <person name="Gribskov M."/>
            <person name="dePamphilis C."/>
            <person name="Albert V.A."/>
            <person name="Aono N."/>
            <person name="Aoyama T."/>
            <person name="Ambrose B.A."/>
            <person name="Ashton N.W."/>
            <person name="Axtell M.J."/>
            <person name="Barker E."/>
            <person name="Barker M.S."/>
            <person name="Bennetzen J.L."/>
            <person name="Bonawitz N.D."/>
            <person name="Chapple C."/>
            <person name="Cheng C."/>
            <person name="Correa L.G."/>
            <person name="Dacre M."/>
            <person name="DeBarry J."/>
            <person name="Dreyer I."/>
            <person name="Elias M."/>
            <person name="Engstrom E.M."/>
            <person name="Estelle M."/>
            <person name="Feng L."/>
            <person name="Finet C."/>
            <person name="Floyd S.K."/>
            <person name="Frommer W.B."/>
            <person name="Fujita T."/>
            <person name="Gramzow L."/>
            <person name="Gutensohn M."/>
            <person name="Harholt J."/>
            <person name="Hattori M."/>
            <person name="Heyl A."/>
            <person name="Hirai T."/>
            <person name="Hiwatashi Y."/>
            <person name="Ishikawa M."/>
            <person name="Iwata M."/>
            <person name="Karol K.G."/>
            <person name="Koehler B."/>
            <person name="Kolukisaoglu U."/>
            <person name="Kubo M."/>
            <person name="Kurata T."/>
            <person name="Lalonde S."/>
            <person name="Li K."/>
            <person name="Li Y."/>
            <person name="Litt A."/>
            <person name="Lyons E."/>
            <person name="Manning G."/>
            <person name="Maruyama T."/>
            <person name="Michael T.P."/>
            <person name="Mikami K."/>
            <person name="Miyazaki S."/>
            <person name="Morinaga S."/>
            <person name="Murata T."/>
            <person name="Mueller-Roeber B."/>
            <person name="Nelson D.R."/>
            <person name="Obara M."/>
            <person name="Oguri Y."/>
            <person name="Olmstead R.G."/>
            <person name="Onodera N."/>
            <person name="Petersen B.L."/>
            <person name="Pils B."/>
            <person name="Prigge M."/>
            <person name="Rensing S.A."/>
            <person name="Riano-Pachon D.M."/>
            <person name="Roberts A.W."/>
            <person name="Sato Y."/>
            <person name="Scheller H.V."/>
            <person name="Schulz B."/>
            <person name="Schulz C."/>
            <person name="Shakirov E.V."/>
            <person name="Shibagaki N."/>
            <person name="Shinohara N."/>
            <person name="Shippen D.E."/>
            <person name="Soerensen I."/>
            <person name="Sotooka R."/>
            <person name="Sugimoto N."/>
            <person name="Sugita M."/>
            <person name="Sumikawa N."/>
            <person name="Tanurdzic M."/>
            <person name="Theissen G."/>
            <person name="Ulvskov P."/>
            <person name="Wakazuki S."/>
            <person name="Weng J.K."/>
            <person name="Willats W.W."/>
            <person name="Wipf D."/>
            <person name="Wolf P.G."/>
            <person name="Yang L."/>
            <person name="Zimmer A.D."/>
            <person name="Zhu Q."/>
            <person name="Mitros T."/>
            <person name="Hellsten U."/>
            <person name="Loque D."/>
            <person name="Otillar R."/>
            <person name="Salamov A."/>
            <person name="Schmutz J."/>
            <person name="Shapiro H."/>
            <person name="Lindquist E."/>
            <person name="Lucas S."/>
            <person name="Rokhsar D."/>
            <person name="Grigoriev I.V."/>
        </authorList>
    </citation>
    <scope>NUCLEOTIDE SEQUENCE [LARGE SCALE GENOMIC DNA]</scope>
</reference>
<dbReference type="Proteomes" id="UP000001514">
    <property type="component" value="Unassembled WGS sequence"/>
</dbReference>
<dbReference type="InParanoid" id="D8TC87"/>
<dbReference type="FunCoup" id="D8TC87">
    <property type="interactions" value="679"/>
</dbReference>
<dbReference type="InterPro" id="IPR057518">
    <property type="entry name" value="GRDP_C"/>
</dbReference>
<dbReference type="Pfam" id="PF25334">
    <property type="entry name" value="C2_GRDP"/>
    <property type="match status" value="1"/>
</dbReference>
<dbReference type="Pfam" id="PF07173">
    <property type="entry name" value="GRDP-like"/>
    <property type="match status" value="1"/>
</dbReference>
<gene>
    <name evidence="2" type="ORF">SELMODRAFT_431328</name>
</gene>
<proteinExistence type="predicted"/>
<keyword evidence="3" id="KW-1185">Reference proteome</keyword>
<dbReference type="Gramene" id="EFJ05719">
    <property type="protein sequence ID" value="EFJ05719"/>
    <property type="gene ID" value="SELMODRAFT_431328"/>
</dbReference>
<dbReference type="InterPro" id="IPR000008">
    <property type="entry name" value="C2_dom"/>
</dbReference>
<feature type="domain" description="C2" evidence="1">
    <location>
        <begin position="147"/>
        <end position="272"/>
    </location>
</feature>